<dbReference type="AlphaFoldDB" id="A0AAV6LTQ5"/>
<feature type="non-terminal residue" evidence="2">
    <location>
        <position position="1"/>
    </location>
</feature>
<feature type="compositionally biased region" description="Polar residues" evidence="1">
    <location>
        <begin position="83"/>
        <end position="100"/>
    </location>
</feature>
<dbReference type="Proteomes" id="UP000685013">
    <property type="component" value="Chromosome 20"/>
</dbReference>
<name>A0AAV6LTQ5_9ROSI</name>
<protein>
    <submittedName>
        <fullName evidence="2">Uncharacterized protein</fullName>
    </submittedName>
</protein>
<evidence type="ECO:0000313" key="3">
    <source>
        <dbReference type="Proteomes" id="UP000685013"/>
    </source>
</evidence>
<gene>
    <name evidence="2" type="ORF">SDJN03_29447</name>
</gene>
<comment type="caution">
    <text evidence="2">The sequence shown here is derived from an EMBL/GenBank/DDBJ whole genome shotgun (WGS) entry which is preliminary data.</text>
</comment>
<evidence type="ECO:0000256" key="1">
    <source>
        <dbReference type="SAM" id="MobiDB-lite"/>
    </source>
</evidence>
<accession>A0AAV6LTQ5</accession>
<organism evidence="2 3">
    <name type="scientific">Cucurbita argyrosperma subsp. sororia</name>
    <dbReference type="NCBI Taxonomy" id="37648"/>
    <lineage>
        <taxon>Eukaryota</taxon>
        <taxon>Viridiplantae</taxon>
        <taxon>Streptophyta</taxon>
        <taxon>Embryophyta</taxon>
        <taxon>Tracheophyta</taxon>
        <taxon>Spermatophyta</taxon>
        <taxon>Magnoliopsida</taxon>
        <taxon>eudicotyledons</taxon>
        <taxon>Gunneridae</taxon>
        <taxon>Pentapetalae</taxon>
        <taxon>rosids</taxon>
        <taxon>fabids</taxon>
        <taxon>Cucurbitales</taxon>
        <taxon>Cucurbitaceae</taxon>
        <taxon>Cucurbiteae</taxon>
        <taxon>Cucurbita</taxon>
    </lineage>
</organism>
<reference evidence="2 3" key="1">
    <citation type="journal article" date="2021" name="Hortic Res">
        <title>The domestication of Cucurbita argyrosperma as revealed by the genome of its wild relative.</title>
        <authorList>
            <person name="Barrera-Redondo J."/>
            <person name="Sanchez-de la Vega G."/>
            <person name="Aguirre-Liguori J.A."/>
            <person name="Castellanos-Morales G."/>
            <person name="Gutierrez-Guerrero Y.T."/>
            <person name="Aguirre-Dugua X."/>
            <person name="Aguirre-Planter E."/>
            <person name="Tenaillon M.I."/>
            <person name="Lira-Saade R."/>
            <person name="Eguiarte L.E."/>
        </authorList>
    </citation>
    <scope>NUCLEOTIDE SEQUENCE [LARGE SCALE GENOMIC DNA]</scope>
    <source>
        <strain evidence="2">JBR-2021</strain>
    </source>
</reference>
<dbReference type="EMBL" id="JAGKQH010000020">
    <property type="protein sequence ID" value="KAG6570532.1"/>
    <property type="molecule type" value="Genomic_DNA"/>
</dbReference>
<feature type="compositionally biased region" description="Low complexity" evidence="1">
    <location>
        <begin position="118"/>
        <end position="128"/>
    </location>
</feature>
<keyword evidence="3" id="KW-1185">Reference proteome</keyword>
<proteinExistence type="predicted"/>
<evidence type="ECO:0000313" key="2">
    <source>
        <dbReference type="EMBL" id="KAG6570532.1"/>
    </source>
</evidence>
<feature type="region of interest" description="Disordered" evidence="1">
    <location>
        <begin position="83"/>
        <end position="130"/>
    </location>
</feature>
<feature type="compositionally biased region" description="Basic and acidic residues" evidence="1">
    <location>
        <begin position="104"/>
        <end position="117"/>
    </location>
</feature>
<sequence>MPLHRFLTNQSLKWPPLVVTLLRRRTPLPSYTKRPFLFSSKFFTEPSSSFLSSIASLSDGAKTQAFTAAVVIPATITMLPHSNLPTHRTKATMTPLNRVNSLPRDPKSKSLEIKASDSKSSAESASNSPTNYRVQTLPILERKILRQFRDQKSPVAAVRRRIKQKSQGLLQSKLQIDANVEQ</sequence>